<dbReference type="EnsemblPlants" id="TraesCS2D02G196700.1">
    <property type="protein sequence ID" value="TraesCS2D02G196700.1.cds1"/>
    <property type="gene ID" value="TraesCS2D02G196700"/>
</dbReference>
<dbReference type="Gramene" id="TraesRN2D0100440100.1">
    <property type="protein sequence ID" value="TraesRN2D0100440100.1"/>
    <property type="gene ID" value="TraesRN2D0100440100"/>
</dbReference>
<evidence type="ECO:0000259" key="7">
    <source>
        <dbReference type="Pfam" id="PF14368"/>
    </source>
</evidence>
<evidence type="ECO:0000256" key="3">
    <source>
        <dbReference type="ARBA" id="ARBA00023157"/>
    </source>
</evidence>
<sequence length="197" mass="21260">MAASKPHLALLLAVVLIAATPQPSAAVRAKPPAPSTSNDPVAKPSAWCIPCFSFLPQLFCIPPMFCPPTPSAPPPPPPPSKPQPKECLPSLKGLMPCKDYLTNRTAPAPPKQGKCCDGLRSLFQNAPICLCRISENRDLDKLMSAPLDRANFLGLETICNAGLTDYESCEGKLLLSVLYNVLCLIVLVFNYARFEPF</sequence>
<dbReference type="AlphaFoldDB" id="A0A3B6DAK1"/>
<proteinExistence type="inferred from homology"/>
<feature type="transmembrane region" description="Helical" evidence="5">
    <location>
        <begin position="173"/>
        <end position="192"/>
    </location>
</feature>
<feature type="signal peptide" evidence="6">
    <location>
        <begin position="1"/>
        <end position="26"/>
    </location>
</feature>
<keyword evidence="5" id="KW-1133">Transmembrane helix</keyword>
<dbReference type="InterPro" id="IPR016140">
    <property type="entry name" value="Bifunc_inhib/LTP/seed_store"/>
</dbReference>
<evidence type="ECO:0000256" key="6">
    <source>
        <dbReference type="SAM" id="SignalP"/>
    </source>
</evidence>
<evidence type="ECO:0000256" key="4">
    <source>
        <dbReference type="ARBA" id="ARBA00023180"/>
    </source>
</evidence>
<organism evidence="8">
    <name type="scientific">Triticum aestivum</name>
    <name type="common">Wheat</name>
    <dbReference type="NCBI Taxonomy" id="4565"/>
    <lineage>
        <taxon>Eukaryota</taxon>
        <taxon>Viridiplantae</taxon>
        <taxon>Streptophyta</taxon>
        <taxon>Embryophyta</taxon>
        <taxon>Tracheophyta</taxon>
        <taxon>Spermatophyta</taxon>
        <taxon>Magnoliopsida</taxon>
        <taxon>Liliopsida</taxon>
        <taxon>Poales</taxon>
        <taxon>Poaceae</taxon>
        <taxon>BOP clade</taxon>
        <taxon>Pooideae</taxon>
        <taxon>Triticodae</taxon>
        <taxon>Triticeae</taxon>
        <taxon>Triticinae</taxon>
        <taxon>Triticum</taxon>
    </lineage>
</organism>
<dbReference type="InterPro" id="IPR043325">
    <property type="entry name" value="LTSS"/>
</dbReference>
<reference evidence="8" key="2">
    <citation type="submission" date="2018-10" db="UniProtKB">
        <authorList>
            <consortium name="EnsemblPlants"/>
        </authorList>
    </citation>
    <scope>IDENTIFICATION</scope>
</reference>
<keyword evidence="5" id="KW-0472">Membrane</keyword>
<dbReference type="Gramene" id="TraesCS2D03G0409900.1">
    <property type="protein sequence ID" value="TraesCS2D03G0409900.1.CDS1"/>
    <property type="gene ID" value="TraesCS2D03G0409900"/>
</dbReference>
<dbReference type="Gramene" id="TraesROB_scaffold_052111_01G000100.1">
    <property type="protein sequence ID" value="TraesROB_scaffold_052111_01G000100.1"/>
    <property type="gene ID" value="TraesROB_scaffold_052111_01G000100"/>
</dbReference>
<feature type="chain" id="PRO_5043172893" description="Bifunctional inhibitor/plant lipid transfer protein/seed storage helical domain-containing protein" evidence="6">
    <location>
        <begin position="27"/>
        <end position="197"/>
    </location>
</feature>
<dbReference type="Proteomes" id="UP000019116">
    <property type="component" value="Chromosome 2D"/>
</dbReference>
<keyword evidence="5" id="KW-0812">Transmembrane</keyword>
<dbReference type="CDD" id="cd00010">
    <property type="entry name" value="AAI_LTSS"/>
    <property type="match status" value="1"/>
</dbReference>
<dbReference type="Gene3D" id="1.10.110.10">
    <property type="entry name" value="Plant lipid-transfer and hydrophobic proteins"/>
    <property type="match status" value="1"/>
</dbReference>
<evidence type="ECO:0000256" key="1">
    <source>
        <dbReference type="ARBA" id="ARBA00009748"/>
    </source>
</evidence>
<keyword evidence="4" id="KW-0325">Glycoprotein</keyword>
<evidence type="ECO:0000256" key="5">
    <source>
        <dbReference type="SAM" id="Phobius"/>
    </source>
</evidence>
<dbReference type="OrthoDB" id="695714at2759"/>
<keyword evidence="2 6" id="KW-0732">Signal</keyword>
<dbReference type="Gramene" id="TraesCS2D02G196700.1">
    <property type="protein sequence ID" value="TraesCS2D02G196700.1.cds1"/>
    <property type="gene ID" value="TraesCS2D02G196700"/>
</dbReference>
<comment type="similarity">
    <text evidence="1">Belongs to the plant LTP family.</text>
</comment>
<name>A0A3B6DAK1_WHEAT</name>
<reference evidence="8" key="1">
    <citation type="submission" date="2018-08" db="EMBL/GenBank/DDBJ databases">
        <authorList>
            <person name="Rossello M."/>
        </authorList>
    </citation>
    <scope>NUCLEOTIDE SEQUENCE [LARGE SCALE GENOMIC DNA]</scope>
    <source>
        <strain evidence="8">cv. Chinese Spring</strain>
    </source>
</reference>
<keyword evidence="3" id="KW-1015">Disulfide bond</keyword>
<dbReference type="Pfam" id="PF14368">
    <property type="entry name" value="LTP_2"/>
    <property type="match status" value="1"/>
</dbReference>
<dbReference type="Gramene" id="TraesWEE_scaffold_042807_01G000300.1">
    <property type="protein sequence ID" value="TraesWEE_scaffold_042807_01G000300.1"/>
    <property type="gene ID" value="TraesWEE_scaffold_042807_01G000300"/>
</dbReference>
<dbReference type="SUPFAM" id="SSF47699">
    <property type="entry name" value="Bifunctional inhibitor/lipid-transfer protein/seed storage 2S albumin"/>
    <property type="match status" value="1"/>
</dbReference>
<dbReference type="Gramene" id="TraesCLE_scaffold_006173_01G000300.1">
    <property type="protein sequence ID" value="TraesCLE_scaffold_006173_01G000300.1"/>
    <property type="gene ID" value="TraesCLE_scaffold_006173_01G000300"/>
</dbReference>
<dbReference type="PANTHER" id="PTHR33044">
    <property type="entry name" value="BIFUNCTIONAL INHIBITOR/LIPID-TRANSFER PROTEIN/SEED STORAGE 2S ALBUMIN SUPERFAMILY PROTEIN-RELATED"/>
    <property type="match status" value="1"/>
</dbReference>
<accession>A0A3B6DAK1</accession>
<evidence type="ECO:0000313" key="9">
    <source>
        <dbReference type="Proteomes" id="UP000019116"/>
    </source>
</evidence>
<evidence type="ECO:0000313" key="8">
    <source>
        <dbReference type="EnsemblPlants" id="TraesCS2D02G196700.1.cds1"/>
    </source>
</evidence>
<protein>
    <recommendedName>
        <fullName evidence="7">Bifunctional inhibitor/plant lipid transfer protein/seed storage helical domain-containing protein</fullName>
    </recommendedName>
</protein>
<evidence type="ECO:0000256" key="2">
    <source>
        <dbReference type="ARBA" id="ARBA00022729"/>
    </source>
</evidence>
<keyword evidence="9" id="KW-1185">Reference proteome</keyword>
<dbReference type="InterPro" id="IPR036312">
    <property type="entry name" value="Bifun_inhib/LTP/seed_sf"/>
</dbReference>
<feature type="domain" description="Bifunctional inhibitor/plant lipid transfer protein/seed storage helical" evidence="7">
    <location>
        <begin position="80"/>
        <end position="161"/>
    </location>
</feature>
<dbReference type="Gramene" id="TraesCAD_scaffold_040504_01G000100.1">
    <property type="protein sequence ID" value="TraesCAD_scaffold_040504_01G000100.1"/>
    <property type="gene ID" value="TraesCAD_scaffold_040504_01G000100"/>
</dbReference>